<keyword evidence="3 6" id="KW-0238">DNA-binding</keyword>
<dbReference type="PRINTS" id="PR00039">
    <property type="entry name" value="HTHLYSR"/>
</dbReference>
<reference evidence="7" key="1">
    <citation type="submission" date="2016-09" db="EMBL/GenBank/DDBJ databases">
        <authorList>
            <person name="Varghese N."/>
            <person name="Submissions S."/>
        </authorList>
    </citation>
    <scope>NUCLEOTIDE SEQUENCE [LARGE SCALE GENOMIC DNA]</scope>
    <source>
        <strain evidence="7">JS23</strain>
    </source>
</reference>
<evidence type="ECO:0000259" key="5">
    <source>
        <dbReference type="PROSITE" id="PS50931"/>
    </source>
</evidence>
<dbReference type="InterPro" id="IPR000847">
    <property type="entry name" value="LysR_HTH_N"/>
</dbReference>
<proteinExistence type="inferred from homology"/>
<feature type="domain" description="HTH lysR-type" evidence="5">
    <location>
        <begin position="1"/>
        <end position="59"/>
    </location>
</feature>
<organism evidence="6 7">
    <name type="scientific">Chitinasiproducens palmae</name>
    <dbReference type="NCBI Taxonomy" id="1770053"/>
    <lineage>
        <taxon>Bacteria</taxon>
        <taxon>Pseudomonadati</taxon>
        <taxon>Pseudomonadota</taxon>
        <taxon>Betaproteobacteria</taxon>
        <taxon>Burkholderiales</taxon>
        <taxon>Burkholderiaceae</taxon>
        <taxon>Chitinasiproducens</taxon>
    </lineage>
</organism>
<accession>A0A1H2PK04</accession>
<protein>
    <submittedName>
        <fullName evidence="6">DNA-binding transcriptional regulator, LysR family</fullName>
    </submittedName>
</protein>
<dbReference type="Gene3D" id="1.10.10.10">
    <property type="entry name" value="Winged helix-like DNA-binding domain superfamily/Winged helix DNA-binding domain"/>
    <property type="match status" value="1"/>
</dbReference>
<keyword evidence="4" id="KW-0804">Transcription</keyword>
<dbReference type="STRING" id="1770053.SAMN05216551_101529"/>
<dbReference type="PANTHER" id="PTHR30419">
    <property type="entry name" value="HTH-TYPE TRANSCRIPTIONAL REGULATOR YBHD"/>
    <property type="match status" value="1"/>
</dbReference>
<evidence type="ECO:0000313" key="7">
    <source>
        <dbReference type="Proteomes" id="UP000243719"/>
    </source>
</evidence>
<dbReference type="Gene3D" id="3.40.190.10">
    <property type="entry name" value="Periplasmic binding protein-like II"/>
    <property type="match status" value="2"/>
</dbReference>
<gene>
    <name evidence="6" type="ORF">SAMN05216551_101529</name>
</gene>
<evidence type="ECO:0000256" key="4">
    <source>
        <dbReference type="ARBA" id="ARBA00023163"/>
    </source>
</evidence>
<dbReference type="InterPro" id="IPR005119">
    <property type="entry name" value="LysR_subst-bd"/>
</dbReference>
<comment type="similarity">
    <text evidence="1">Belongs to the LysR transcriptional regulatory family.</text>
</comment>
<dbReference type="GO" id="GO:0003700">
    <property type="term" value="F:DNA-binding transcription factor activity"/>
    <property type="evidence" value="ECO:0007669"/>
    <property type="project" value="InterPro"/>
</dbReference>
<keyword evidence="2" id="KW-0805">Transcription regulation</keyword>
<dbReference type="InterPro" id="IPR036388">
    <property type="entry name" value="WH-like_DNA-bd_sf"/>
</dbReference>
<dbReference type="RefSeq" id="WP_091904246.1">
    <property type="nucleotide sequence ID" value="NZ_FNLO01000001.1"/>
</dbReference>
<dbReference type="GO" id="GO:0005829">
    <property type="term" value="C:cytosol"/>
    <property type="evidence" value="ECO:0007669"/>
    <property type="project" value="TreeGrafter"/>
</dbReference>
<evidence type="ECO:0000256" key="2">
    <source>
        <dbReference type="ARBA" id="ARBA00023015"/>
    </source>
</evidence>
<dbReference type="OrthoDB" id="8707631at2"/>
<dbReference type="PROSITE" id="PS50931">
    <property type="entry name" value="HTH_LYSR"/>
    <property type="match status" value="1"/>
</dbReference>
<dbReference type="InterPro" id="IPR036390">
    <property type="entry name" value="WH_DNA-bd_sf"/>
</dbReference>
<dbReference type="AlphaFoldDB" id="A0A1H2PK04"/>
<dbReference type="SUPFAM" id="SSF46785">
    <property type="entry name" value="Winged helix' DNA-binding domain"/>
    <property type="match status" value="1"/>
</dbReference>
<dbReference type="Pfam" id="PF00126">
    <property type="entry name" value="HTH_1"/>
    <property type="match status" value="1"/>
</dbReference>
<evidence type="ECO:0000256" key="1">
    <source>
        <dbReference type="ARBA" id="ARBA00009437"/>
    </source>
</evidence>
<dbReference type="InterPro" id="IPR050950">
    <property type="entry name" value="HTH-type_LysR_regulators"/>
</dbReference>
<dbReference type="Pfam" id="PF03466">
    <property type="entry name" value="LysR_substrate"/>
    <property type="match status" value="1"/>
</dbReference>
<dbReference type="EMBL" id="FNLO01000001">
    <property type="protein sequence ID" value="SDV46669.1"/>
    <property type="molecule type" value="Genomic_DNA"/>
</dbReference>
<dbReference type="SUPFAM" id="SSF53850">
    <property type="entry name" value="Periplasmic binding protein-like II"/>
    <property type="match status" value="1"/>
</dbReference>
<evidence type="ECO:0000313" key="6">
    <source>
        <dbReference type="EMBL" id="SDV46669.1"/>
    </source>
</evidence>
<dbReference type="GO" id="GO:0003677">
    <property type="term" value="F:DNA binding"/>
    <property type="evidence" value="ECO:0007669"/>
    <property type="project" value="UniProtKB-KW"/>
</dbReference>
<sequence length="301" mass="32673">MSSIRVLRTFLAIARHGSFAAAAEHVALTQAAVGLQMRTLEQDLNQALFDRRGRTVTLSANGYALLPRVEELVARYAALASQGGSDTDAAFSGTLSIGAVVSVMGMMALRVARMKTSHPQLAVRLFSGKSFELFDRLERGEVDAAVVAQPTARLPQRLQWITLYDEPMVLLAHRDTAPLDAPSLLASRPFLRFDPSQRTGVLIEQALRRQRVVVQSLLELNSLETIAELVRQDAGVAIVPRLRHSSWGTDPLLRVLPLPAETAPRTVGVLTRPEALGPVRVLLNGQFDAGSTSRSAAQTRG</sequence>
<dbReference type="Proteomes" id="UP000243719">
    <property type="component" value="Unassembled WGS sequence"/>
</dbReference>
<evidence type="ECO:0000256" key="3">
    <source>
        <dbReference type="ARBA" id="ARBA00023125"/>
    </source>
</evidence>
<keyword evidence="7" id="KW-1185">Reference proteome</keyword>
<name>A0A1H2PK04_9BURK</name>